<protein>
    <submittedName>
        <fullName evidence="2">Uncharacterized protein</fullName>
    </submittedName>
</protein>
<accession>A0A067SFU9</accession>
<sequence length="146" mass="15978">MLAIKTQIRAPVPLSVGAEVDPERVAAASYTWVRARECPGVGGAAERRRQNGVGGGGIEKVLDLLELELEAVAVLLRLWVWVRVPASEDADVVVVLVLVHVVRIDPACRRQVLQRRSRFKGSGAYSICTGFGWINFWVIFAAEDAI</sequence>
<evidence type="ECO:0000313" key="3">
    <source>
        <dbReference type="Proteomes" id="UP000027222"/>
    </source>
</evidence>
<keyword evidence="3" id="KW-1185">Reference proteome</keyword>
<organism evidence="2 3">
    <name type="scientific">Galerina marginata (strain CBS 339.88)</name>
    <dbReference type="NCBI Taxonomy" id="685588"/>
    <lineage>
        <taxon>Eukaryota</taxon>
        <taxon>Fungi</taxon>
        <taxon>Dikarya</taxon>
        <taxon>Basidiomycota</taxon>
        <taxon>Agaricomycotina</taxon>
        <taxon>Agaricomycetes</taxon>
        <taxon>Agaricomycetidae</taxon>
        <taxon>Agaricales</taxon>
        <taxon>Agaricineae</taxon>
        <taxon>Strophariaceae</taxon>
        <taxon>Galerina</taxon>
    </lineage>
</organism>
<keyword evidence="1" id="KW-0812">Transmembrane</keyword>
<keyword evidence="1" id="KW-1133">Transmembrane helix</keyword>
<dbReference type="EMBL" id="KL142422">
    <property type="protein sequence ID" value="KDR66609.1"/>
    <property type="molecule type" value="Genomic_DNA"/>
</dbReference>
<name>A0A067SFU9_GALM3</name>
<reference evidence="3" key="1">
    <citation type="journal article" date="2014" name="Proc. Natl. Acad. Sci. U.S.A.">
        <title>Extensive sampling of basidiomycete genomes demonstrates inadequacy of the white-rot/brown-rot paradigm for wood decay fungi.</title>
        <authorList>
            <person name="Riley R."/>
            <person name="Salamov A.A."/>
            <person name="Brown D.W."/>
            <person name="Nagy L.G."/>
            <person name="Floudas D."/>
            <person name="Held B.W."/>
            <person name="Levasseur A."/>
            <person name="Lombard V."/>
            <person name="Morin E."/>
            <person name="Otillar R."/>
            <person name="Lindquist E.A."/>
            <person name="Sun H."/>
            <person name="LaButti K.M."/>
            <person name="Schmutz J."/>
            <person name="Jabbour D."/>
            <person name="Luo H."/>
            <person name="Baker S.E."/>
            <person name="Pisabarro A.G."/>
            <person name="Walton J.D."/>
            <person name="Blanchette R.A."/>
            <person name="Henrissat B."/>
            <person name="Martin F."/>
            <person name="Cullen D."/>
            <person name="Hibbett D.S."/>
            <person name="Grigoriev I.V."/>
        </authorList>
    </citation>
    <scope>NUCLEOTIDE SEQUENCE [LARGE SCALE GENOMIC DNA]</scope>
    <source>
        <strain evidence="3">CBS 339.88</strain>
    </source>
</reference>
<evidence type="ECO:0000313" key="2">
    <source>
        <dbReference type="EMBL" id="KDR66609.1"/>
    </source>
</evidence>
<dbReference type="AlphaFoldDB" id="A0A067SFU9"/>
<keyword evidence="1" id="KW-0472">Membrane</keyword>
<feature type="transmembrane region" description="Helical" evidence="1">
    <location>
        <begin position="123"/>
        <end position="142"/>
    </location>
</feature>
<evidence type="ECO:0000256" key="1">
    <source>
        <dbReference type="SAM" id="Phobius"/>
    </source>
</evidence>
<dbReference type="Proteomes" id="UP000027222">
    <property type="component" value="Unassembled WGS sequence"/>
</dbReference>
<gene>
    <name evidence="2" type="ORF">GALMADRAFT_216979</name>
</gene>
<proteinExistence type="predicted"/>
<dbReference type="HOGENOM" id="CLU_1777599_0_0_1"/>